<dbReference type="InterPro" id="IPR050121">
    <property type="entry name" value="Cytochrome_P450_monoxygenase"/>
</dbReference>
<dbReference type="PANTHER" id="PTHR24305:SF232">
    <property type="entry name" value="P450, PUTATIVE (EUROFUNG)-RELATED"/>
    <property type="match status" value="1"/>
</dbReference>
<comment type="similarity">
    <text evidence="2">Belongs to the cytochrome P450 family.</text>
</comment>
<keyword evidence="3" id="KW-0479">Metal-binding</keyword>
<dbReference type="SUPFAM" id="SSF48264">
    <property type="entry name" value="Cytochrome P450"/>
    <property type="match status" value="1"/>
</dbReference>
<name>A0ABR0IVF4_9EURO</name>
<evidence type="ECO:0000256" key="4">
    <source>
        <dbReference type="ARBA" id="ARBA00023004"/>
    </source>
</evidence>
<protein>
    <submittedName>
        <fullName evidence="5">Uncharacterized protein</fullName>
    </submittedName>
</protein>
<evidence type="ECO:0000256" key="1">
    <source>
        <dbReference type="ARBA" id="ARBA00001971"/>
    </source>
</evidence>
<accession>A0ABR0IVF4</accession>
<dbReference type="Gene3D" id="1.10.630.10">
    <property type="entry name" value="Cytochrome P450"/>
    <property type="match status" value="1"/>
</dbReference>
<dbReference type="InterPro" id="IPR001128">
    <property type="entry name" value="Cyt_P450"/>
</dbReference>
<sequence length="261" mass="29398">MTFNGLNFGYVKSDFSPVQQKAVARDGSLLHGRFNLTDEKHHSKPLRAVNDTFSMTTLVQFEPLVESSTIEYSRKLSRRCAGQEAGICDFGQWLQFYAFHVIGELAFSKRLGFVDHCVDVDNIIGNIESLLGYFAVICQMPFFDKLSEKNPLGRWLSRTGLINVTSPVTKFTRNRMEARLKDDSEQAQNTKKGQSTRRDLLFRFMEANEKDLVFINAGRVLSLATADVSAGSDTTAISLRSIFYLLNNPGTLQSLKCELDE</sequence>
<dbReference type="PANTHER" id="PTHR24305">
    <property type="entry name" value="CYTOCHROME P450"/>
    <property type="match status" value="1"/>
</dbReference>
<evidence type="ECO:0000313" key="6">
    <source>
        <dbReference type="Proteomes" id="UP001345691"/>
    </source>
</evidence>
<dbReference type="InterPro" id="IPR036396">
    <property type="entry name" value="Cyt_P450_sf"/>
</dbReference>
<organism evidence="5 6">
    <name type="scientific">Exophiala sideris</name>
    <dbReference type="NCBI Taxonomy" id="1016849"/>
    <lineage>
        <taxon>Eukaryota</taxon>
        <taxon>Fungi</taxon>
        <taxon>Dikarya</taxon>
        <taxon>Ascomycota</taxon>
        <taxon>Pezizomycotina</taxon>
        <taxon>Eurotiomycetes</taxon>
        <taxon>Chaetothyriomycetidae</taxon>
        <taxon>Chaetothyriales</taxon>
        <taxon>Herpotrichiellaceae</taxon>
        <taxon>Exophiala</taxon>
    </lineage>
</organism>
<gene>
    <name evidence="5" type="ORF">LTR69_011241</name>
</gene>
<evidence type="ECO:0000256" key="3">
    <source>
        <dbReference type="ARBA" id="ARBA00022723"/>
    </source>
</evidence>
<comment type="cofactor">
    <cofactor evidence="1">
        <name>heme</name>
        <dbReference type="ChEBI" id="CHEBI:30413"/>
    </cofactor>
</comment>
<dbReference type="EMBL" id="JAVRRF010000050">
    <property type="protein sequence ID" value="KAK5048827.1"/>
    <property type="molecule type" value="Genomic_DNA"/>
</dbReference>
<evidence type="ECO:0000313" key="5">
    <source>
        <dbReference type="EMBL" id="KAK5048827.1"/>
    </source>
</evidence>
<dbReference type="Pfam" id="PF00067">
    <property type="entry name" value="p450"/>
    <property type="match status" value="1"/>
</dbReference>
<evidence type="ECO:0000256" key="2">
    <source>
        <dbReference type="ARBA" id="ARBA00010617"/>
    </source>
</evidence>
<keyword evidence="6" id="KW-1185">Reference proteome</keyword>
<proteinExistence type="inferred from homology"/>
<reference evidence="5 6" key="1">
    <citation type="submission" date="2023-08" db="EMBL/GenBank/DDBJ databases">
        <title>Black Yeasts Isolated from many extreme environments.</title>
        <authorList>
            <person name="Coleine C."/>
            <person name="Stajich J.E."/>
            <person name="Selbmann L."/>
        </authorList>
    </citation>
    <scope>NUCLEOTIDE SEQUENCE [LARGE SCALE GENOMIC DNA]</scope>
    <source>
        <strain evidence="5 6">CCFEE 6328</strain>
    </source>
</reference>
<comment type="caution">
    <text evidence="5">The sequence shown here is derived from an EMBL/GenBank/DDBJ whole genome shotgun (WGS) entry which is preliminary data.</text>
</comment>
<dbReference type="Proteomes" id="UP001345691">
    <property type="component" value="Unassembled WGS sequence"/>
</dbReference>
<keyword evidence="4" id="KW-0408">Iron</keyword>